<evidence type="ECO:0000259" key="3">
    <source>
        <dbReference type="PROSITE" id="PS51677"/>
    </source>
</evidence>
<keyword evidence="1" id="KW-0479">Metal-binding</keyword>
<protein>
    <recommendedName>
        <fullName evidence="3">NodB homology domain-containing protein</fullName>
    </recommendedName>
</protein>
<feature type="non-terminal residue" evidence="4">
    <location>
        <position position="1"/>
    </location>
</feature>
<name>A0A383AZE7_9ZZZZ</name>
<dbReference type="InterPro" id="IPR011330">
    <property type="entry name" value="Glyco_hydro/deAcase_b/a-brl"/>
</dbReference>
<dbReference type="GO" id="GO:0016020">
    <property type="term" value="C:membrane"/>
    <property type="evidence" value="ECO:0007669"/>
    <property type="project" value="TreeGrafter"/>
</dbReference>
<dbReference type="InterPro" id="IPR002509">
    <property type="entry name" value="NODB_dom"/>
</dbReference>
<dbReference type="PANTHER" id="PTHR10587:SF133">
    <property type="entry name" value="CHITIN DEACETYLASE 1-RELATED"/>
    <property type="match status" value="1"/>
</dbReference>
<dbReference type="Pfam" id="PF01522">
    <property type="entry name" value="Polysacc_deac_1"/>
    <property type="match status" value="1"/>
</dbReference>
<reference evidence="4" key="1">
    <citation type="submission" date="2018-05" db="EMBL/GenBank/DDBJ databases">
        <authorList>
            <person name="Lanie J.A."/>
            <person name="Ng W.-L."/>
            <person name="Kazmierczak K.M."/>
            <person name="Andrzejewski T.M."/>
            <person name="Davidsen T.M."/>
            <person name="Wayne K.J."/>
            <person name="Tettelin H."/>
            <person name="Glass J.I."/>
            <person name="Rusch D."/>
            <person name="Podicherti R."/>
            <person name="Tsui H.-C.T."/>
            <person name="Winkler M.E."/>
        </authorList>
    </citation>
    <scope>NUCLEOTIDE SEQUENCE</scope>
</reference>
<evidence type="ECO:0000256" key="1">
    <source>
        <dbReference type="ARBA" id="ARBA00022723"/>
    </source>
</evidence>
<dbReference type="PANTHER" id="PTHR10587">
    <property type="entry name" value="GLYCOSYL TRANSFERASE-RELATED"/>
    <property type="match status" value="1"/>
</dbReference>
<dbReference type="GO" id="GO:0005975">
    <property type="term" value="P:carbohydrate metabolic process"/>
    <property type="evidence" value="ECO:0007669"/>
    <property type="project" value="InterPro"/>
</dbReference>
<sequence length="180" mass="20616">SSCMHLGELLAEKNIKAHFFIVSSFLNTKGFINHSGLKTLNNLGHVIGSHSHTHPGPFCELSYQQILDEVKISKSIIEDCIGKEVNSFSVPGGEVRLENLQQLSDKRLGLQEIYTSLPLQGSYSNFIDPVCYGRLCIESYMSSESISNYCKGKGWKLKLFDYKLRRLRRELIYKFNRMRF</sequence>
<accession>A0A383AZE7</accession>
<dbReference type="EMBL" id="UINC01196127">
    <property type="protein sequence ID" value="SVE13001.1"/>
    <property type="molecule type" value="Genomic_DNA"/>
</dbReference>
<gene>
    <name evidence="4" type="ORF">METZ01_LOCUS465855</name>
</gene>
<feature type="domain" description="NodB homology" evidence="3">
    <location>
        <begin position="1"/>
        <end position="180"/>
    </location>
</feature>
<keyword evidence="2" id="KW-0378">Hydrolase</keyword>
<proteinExistence type="predicted"/>
<dbReference type="GO" id="GO:0046872">
    <property type="term" value="F:metal ion binding"/>
    <property type="evidence" value="ECO:0007669"/>
    <property type="project" value="UniProtKB-KW"/>
</dbReference>
<dbReference type="AlphaFoldDB" id="A0A383AZE7"/>
<dbReference type="SUPFAM" id="SSF88713">
    <property type="entry name" value="Glycoside hydrolase/deacetylase"/>
    <property type="match status" value="1"/>
</dbReference>
<dbReference type="Gene3D" id="3.20.20.370">
    <property type="entry name" value="Glycoside hydrolase/deacetylase"/>
    <property type="match status" value="1"/>
</dbReference>
<organism evidence="4">
    <name type="scientific">marine metagenome</name>
    <dbReference type="NCBI Taxonomy" id="408172"/>
    <lineage>
        <taxon>unclassified sequences</taxon>
        <taxon>metagenomes</taxon>
        <taxon>ecological metagenomes</taxon>
    </lineage>
</organism>
<dbReference type="InterPro" id="IPR050248">
    <property type="entry name" value="Polysacc_deacetylase_ArnD"/>
</dbReference>
<evidence type="ECO:0000313" key="4">
    <source>
        <dbReference type="EMBL" id="SVE13001.1"/>
    </source>
</evidence>
<dbReference type="GO" id="GO:0016810">
    <property type="term" value="F:hydrolase activity, acting on carbon-nitrogen (but not peptide) bonds"/>
    <property type="evidence" value="ECO:0007669"/>
    <property type="project" value="InterPro"/>
</dbReference>
<evidence type="ECO:0000256" key="2">
    <source>
        <dbReference type="ARBA" id="ARBA00022801"/>
    </source>
</evidence>
<dbReference type="PROSITE" id="PS51677">
    <property type="entry name" value="NODB"/>
    <property type="match status" value="1"/>
</dbReference>